<keyword evidence="2" id="KW-0255">Endonuclease</keyword>
<dbReference type="InterPro" id="IPR044929">
    <property type="entry name" value="DNA/RNA_non-sp_Endonuclease_sf"/>
</dbReference>
<dbReference type="InterPro" id="IPR001604">
    <property type="entry name" value="Endo_G_ENPP1-like_dom"/>
</dbReference>
<dbReference type="InterPro" id="IPR044925">
    <property type="entry name" value="His-Me_finger_sf"/>
</dbReference>
<keyword evidence="3" id="KW-1185">Reference proteome</keyword>
<gene>
    <name evidence="2" type="ORF">ACBP88_00695</name>
</gene>
<dbReference type="EMBL" id="JBGJLR010000001">
    <property type="protein sequence ID" value="MEZ2737984.1"/>
    <property type="molecule type" value="Genomic_DNA"/>
</dbReference>
<comment type="caution">
    <text evidence="2">The sequence shown here is derived from an EMBL/GenBank/DDBJ whole genome shotgun (WGS) entry which is preliminary data.</text>
</comment>
<accession>A0ABV4IAQ2</accession>
<dbReference type="Gene3D" id="3.40.570.10">
    <property type="entry name" value="Extracellular Endonuclease, subunit A"/>
    <property type="match status" value="1"/>
</dbReference>
<evidence type="ECO:0000259" key="1">
    <source>
        <dbReference type="Pfam" id="PF01223"/>
    </source>
</evidence>
<protein>
    <submittedName>
        <fullName evidence="2">DNA/RNA non-specific endonuclease</fullName>
    </submittedName>
</protein>
<keyword evidence="2" id="KW-0540">Nuclease</keyword>
<organism evidence="2 3">
    <name type="scientific">Comamonas jiangduensis</name>
    <dbReference type="NCBI Taxonomy" id="1194168"/>
    <lineage>
        <taxon>Bacteria</taxon>
        <taxon>Pseudomonadati</taxon>
        <taxon>Pseudomonadota</taxon>
        <taxon>Betaproteobacteria</taxon>
        <taxon>Burkholderiales</taxon>
        <taxon>Comamonadaceae</taxon>
        <taxon>Comamonas</taxon>
    </lineage>
</organism>
<keyword evidence="2" id="KW-0378">Hydrolase</keyword>
<dbReference type="GO" id="GO:0004519">
    <property type="term" value="F:endonuclease activity"/>
    <property type="evidence" value="ECO:0007669"/>
    <property type="project" value="UniProtKB-KW"/>
</dbReference>
<dbReference type="Pfam" id="PF01223">
    <property type="entry name" value="Endonuclease_NS"/>
    <property type="match status" value="1"/>
</dbReference>
<dbReference type="SUPFAM" id="SSF54060">
    <property type="entry name" value="His-Me finger endonucleases"/>
    <property type="match status" value="1"/>
</dbReference>
<evidence type="ECO:0000313" key="3">
    <source>
        <dbReference type="Proteomes" id="UP001567350"/>
    </source>
</evidence>
<reference evidence="2 3" key="1">
    <citation type="submission" date="2024-08" db="EMBL/GenBank/DDBJ databases">
        <authorList>
            <person name="Feng Z."/>
            <person name="Ronholm J."/>
        </authorList>
    </citation>
    <scope>NUCLEOTIDE SEQUENCE [LARGE SCALE GENOMIC DNA]</scope>
    <source>
        <strain evidence="2 3">4-AB0-8</strain>
    </source>
</reference>
<name>A0ABV4IAQ2_9BURK</name>
<proteinExistence type="predicted"/>
<feature type="domain" description="DNA/RNA non-specific endonuclease/pyrophosphatase/phosphodiesterase" evidence="1">
    <location>
        <begin position="3"/>
        <end position="68"/>
    </location>
</feature>
<dbReference type="Proteomes" id="UP001567350">
    <property type="component" value="Unassembled WGS sequence"/>
</dbReference>
<dbReference type="RefSeq" id="WP_370890065.1">
    <property type="nucleotide sequence ID" value="NZ_JBGJLR010000001.1"/>
</dbReference>
<evidence type="ECO:0000313" key="2">
    <source>
        <dbReference type="EMBL" id="MEZ2737984.1"/>
    </source>
</evidence>
<sequence>MVWSKLEADTRKYALRAAGNVYVFSGPLHEGSTQTVGSNAVWIPSHLFKLVYDEAGQRAWAYVLPNRADAQITRPMDYASFVQRTRWSLLDGLPVTGSLR</sequence>